<dbReference type="AlphaFoldDB" id="Q8FLE9"/>
<protein>
    <submittedName>
        <fullName evidence="1">Uncharacterized protein</fullName>
    </submittedName>
</protein>
<dbReference type="HOGENOM" id="CLU_2750915_0_0_11"/>
<proteinExistence type="predicted"/>
<dbReference type="Proteomes" id="UP000001409">
    <property type="component" value="Plasmid pCE3"/>
</dbReference>
<reference evidence="1 2" key="1">
    <citation type="submission" date="2002-05" db="EMBL/GenBank/DDBJ databases">
        <title>The entire sequence of plasmid maintained by Corynebacterium efficiens YS-314.</title>
        <authorList>
            <person name="Kawarabayasi Y."/>
            <person name="Yamazaki J."/>
            <person name="Hino Y."/>
            <person name="Kikuchi H."/>
        </authorList>
    </citation>
    <scope>NUCLEOTIDE SEQUENCE [LARGE SCALE GENOMIC DNA]</scope>
    <source>
        <strain evidence="2">DSM 44549 / YS-314 / AJ 12310 / JCM 11189 / NBRC 100395</strain>
        <plasmid evidence="2">Plasmid pCE3</plasmid>
    </source>
</reference>
<keyword evidence="1" id="KW-0614">Plasmid</keyword>
<accession>Q8FLE9</accession>
<dbReference type="KEGG" id="cef:CE3P033"/>
<keyword evidence="2" id="KW-1185">Reference proteome</keyword>
<name>Q8FLE9_COREF</name>
<sequence>MIVGSGLAISEYLHSRTRSLPNKALLVLIFRKLLKLILREKGSKYFVDPLHFVNNLTTGPAGVDQSPEPQ</sequence>
<geneLocation type="plasmid" evidence="1 2">
    <name>pCE3</name>
</geneLocation>
<dbReference type="EMBL" id="AP005226">
    <property type="protein sequence ID" value="BAC19808.1"/>
    <property type="molecule type" value="Genomic_DNA"/>
</dbReference>
<organism evidence="1 2">
    <name type="scientific">Corynebacterium efficiens (strain DSM 44549 / YS-314 / AJ 12310 / JCM 11189 / NBRC 100395)</name>
    <dbReference type="NCBI Taxonomy" id="196164"/>
    <lineage>
        <taxon>Bacteria</taxon>
        <taxon>Bacillati</taxon>
        <taxon>Actinomycetota</taxon>
        <taxon>Actinomycetes</taxon>
        <taxon>Mycobacteriales</taxon>
        <taxon>Corynebacteriaceae</taxon>
        <taxon>Corynebacterium</taxon>
    </lineage>
</organism>
<evidence type="ECO:0000313" key="1">
    <source>
        <dbReference type="EMBL" id="BAC19808.1"/>
    </source>
</evidence>
<evidence type="ECO:0000313" key="2">
    <source>
        <dbReference type="Proteomes" id="UP000001409"/>
    </source>
</evidence>